<dbReference type="Pfam" id="PF26213">
    <property type="entry name" value="TYRAAT1_C"/>
    <property type="match status" value="1"/>
</dbReference>
<accession>A0AAE1MRG6</accession>
<protein>
    <recommendedName>
        <fullName evidence="3">Prephenate/arogenate dehydrogenase domain-containing protein</fullName>
    </recommendedName>
</protein>
<dbReference type="InterPro" id="IPR036291">
    <property type="entry name" value="NAD(P)-bd_dom_sf"/>
</dbReference>
<reference evidence="4" key="1">
    <citation type="submission" date="2023-10" db="EMBL/GenBank/DDBJ databases">
        <title>Chromosome-level genome of the transformable northern wattle, Acacia crassicarpa.</title>
        <authorList>
            <person name="Massaro I."/>
            <person name="Sinha N.R."/>
            <person name="Poethig S."/>
            <person name="Leichty A.R."/>
        </authorList>
    </citation>
    <scope>NUCLEOTIDE SEQUENCE</scope>
    <source>
        <strain evidence="4">Acra3RX</strain>
        <tissue evidence="4">Leaf</tissue>
    </source>
</reference>
<dbReference type="GO" id="GO:0008977">
    <property type="term" value="F:prephenate dehydrogenase (NAD+) activity"/>
    <property type="evidence" value="ECO:0007669"/>
    <property type="project" value="InterPro"/>
</dbReference>
<organism evidence="4 5">
    <name type="scientific">Acacia crassicarpa</name>
    <name type="common">northern wattle</name>
    <dbReference type="NCBI Taxonomy" id="499986"/>
    <lineage>
        <taxon>Eukaryota</taxon>
        <taxon>Viridiplantae</taxon>
        <taxon>Streptophyta</taxon>
        <taxon>Embryophyta</taxon>
        <taxon>Tracheophyta</taxon>
        <taxon>Spermatophyta</taxon>
        <taxon>Magnoliopsida</taxon>
        <taxon>eudicotyledons</taxon>
        <taxon>Gunneridae</taxon>
        <taxon>Pentapetalae</taxon>
        <taxon>rosids</taxon>
        <taxon>fabids</taxon>
        <taxon>Fabales</taxon>
        <taxon>Fabaceae</taxon>
        <taxon>Caesalpinioideae</taxon>
        <taxon>mimosoid clade</taxon>
        <taxon>Acacieae</taxon>
        <taxon>Acacia</taxon>
    </lineage>
</organism>
<keyword evidence="2" id="KW-0175">Coiled coil</keyword>
<evidence type="ECO:0000259" key="3">
    <source>
        <dbReference type="PROSITE" id="PS51176"/>
    </source>
</evidence>
<gene>
    <name evidence="4" type="ORF">QN277_015722</name>
</gene>
<dbReference type="PANTHER" id="PTHR43207">
    <property type="entry name" value="AROGENATE DEHYDROGENASE-RELATED"/>
    <property type="match status" value="1"/>
</dbReference>
<feature type="coiled-coil region" evidence="2">
    <location>
        <begin position="225"/>
        <end position="256"/>
    </location>
</feature>
<evidence type="ECO:0000256" key="2">
    <source>
        <dbReference type="SAM" id="Coils"/>
    </source>
</evidence>
<dbReference type="GO" id="GO:0006571">
    <property type="term" value="P:tyrosine biosynthetic process"/>
    <property type="evidence" value="ECO:0007669"/>
    <property type="project" value="InterPro"/>
</dbReference>
<name>A0AAE1MRG6_9FABA</name>
<dbReference type="Proteomes" id="UP001293593">
    <property type="component" value="Unassembled WGS sequence"/>
</dbReference>
<dbReference type="Gene3D" id="3.40.50.720">
    <property type="entry name" value="NAD(P)-binding Rossmann-like Domain"/>
    <property type="match status" value="1"/>
</dbReference>
<dbReference type="GO" id="GO:0033730">
    <property type="term" value="F:arogenate dehydrogenase (NADP+) activity"/>
    <property type="evidence" value="ECO:0007669"/>
    <property type="project" value="InterPro"/>
</dbReference>
<evidence type="ECO:0000313" key="4">
    <source>
        <dbReference type="EMBL" id="KAK4277777.1"/>
    </source>
</evidence>
<keyword evidence="1" id="KW-0560">Oxidoreductase</keyword>
<dbReference type="AlphaFoldDB" id="A0AAE1MRG6"/>
<sequence>MKIGIVGFGNFAQFLAKAFIRQGHTLCATSRSDYSLHCSELGIHFFRDVTALFDADNDVVLISTSILSLSEVLRSLPLDRLKRPVLFVDVLSVKEYPRQALLEVLPEESDILCTHPMFGPQGAKDGWRGHNFMYEKVRIRNEGTCSNFLQIFASEGCTMLEMSCEEHDKLAAKTQFITHTVGRTLGELEITSTPIDTKSFQTLLQTKETMMRNSFDLFYGLFIHNRFARQELENLENALRQVKETLIQKANEEQEETQP</sequence>
<dbReference type="SUPFAM" id="SSF51735">
    <property type="entry name" value="NAD(P)-binding Rossmann-fold domains"/>
    <property type="match status" value="1"/>
</dbReference>
<evidence type="ECO:0000313" key="5">
    <source>
        <dbReference type="Proteomes" id="UP001293593"/>
    </source>
</evidence>
<dbReference type="InterPro" id="IPR059064">
    <property type="entry name" value="TYRAAT2_C"/>
</dbReference>
<keyword evidence="5" id="KW-1185">Reference proteome</keyword>
<proteinExistence type="predicted"/>
<dbReference type="PANTHER" id="PTHR43207:SF3">
    <property type="entry name" value="AROGENATE DEHYDROGENASE 1, CHLOROPLASTIC-LIKE"/>
    <property type="match status" value="1"/>
</dbReference>
<comment type="caution">
    <text evidence="4">The sequence shown here is derived from an EMBL/GenBank/DDBJ whole genome shotgun (WGS) entry which is preliminary data.</text>
</comment>
<dbReference type="InterPro" id="IPR045011">
    <property type="entry name" value="TYRAAT1/2"/>
</dbReference>
<dbReference type="SUPFAM" id="SSF48179">
    <property type="entry name" value="6-phosphogluconate dehydrogenase C-terminal domain-like"/>
    <property type="match status" value="1"/>
</dbReference>
<dbReference type="EMBL" id="JAWXYG010000003">
    <property type="protein sequence ID" value="KAK4277777.1"/>
    <property type="molecule type" value="Genomic_DNA"/>
</dbReference>
<dbReference type="GO" id="GO:0004665">
    <property type="term" value="F:prephenate dehydrogenase (NADP+) activity"/>
    <property type="evidence" value="ECO:0007669"/>
    <property type="project" value="InterPro"/>
</dbReference>
<feature type="domain" description="Prephenate/arogenate dehydrogenase" evidence="3">
    <location>
        <begin position="1"/>
        <end position="259"/>
    </location>
</feature>
<dbReference type="GO" id="GO:0070403">
    <property type="term" value="F:NAD+ binding"/>
    <property type="evidence" value="ECO:0007669"/>
    <property type="project" value="InterPro"/>
</dbReference>
<dbReference type="InterPro" id="IPR008927">
    <property type="entry name" value="6-PGluconate_DH-like_C_sf"/>
</dbReference>
<dbReference type="InterPro" id="IPR003099">
    <property type="entry name" value="Prephen_DH"/>
</dbReference>
<dbReference type="InterPro" id="IPR046826">
    <property type="entry name" value="PDH_N"/>
</dbReference>
<evidence type="ECO:0000256" key="1">
    <source>
        <dbReference type="ARBA" id="ARBA00023002"/>
    </source>
</evidence>
<dbReference type="Pfam" id="PF02153">
    <property type="entry name" value="PDH_N"/>
    <property type="match status" value="1"/>
</dbReference>
<dbReference type="PROSITE" id="PS51176">
    <property type="entry name" value="PDH_ADH"/>
    <property type="match status" value="1"/>
</dbReference>